<dbReference type="CDD" id="cd00383">
    <property type="entry name" value="trans_reg_C"/>
    <property type="match status" value="1"/>
</dbReference>
<keyword evidence="1 2" id="KW-0238">DNA-binding</keyword>
<reference evidence="5 6" key="1">
    <citation type="submission" date="2019-11" db="EMBL/GenBank/DDBJ databases">
        <authorList>
            <person name="Criscuolo A."/>
        </authorList>
    </citation>
    <scope>NUCLEOTIDE SEQUENCE [LARGE SCALE GENOMIC DNA]</scope>
    <source>
        <strain evidence="5">CIP111667</strain>
    </source>
</reference>
<dbReference type="InterPro" id="IPR016032">
    <property type="entry name" value="Sig_transdc_resp-reg_C-effctor"/>
</dbReference>
<dbReference type="InterPro" id="IPR001867">
    <property type="entry name" value="OmpR/PhoB-type_DNA-bd"/>
</dbReference>
<dbReference type="RefSeq" id="WP_156740594.1">
    <property type="nucleotide sequence ID" value="NZ_CACRYJ010000025.1"/>
</dbReference>
<keyword evidence="6" id="KW-1185">Reference proteome</keyword>
<dbReference type="SMART" id="SM00862">
    <property type="entry name" value="Trans_reg_C"/>
    <property type="match status" value="1"/>
</dbReference>
<evidence type="ECO:0000259" key="4">
    <source>
        <dbReference type="PROSITE" id="PS51755"/>
    </source>
</evidence>
<dbReference type="AlphaFoldDB" id="A0A7M4DI29"/>
<accession>A0A7M4DI29</accession>
<feature type="DNA-binding region" description="OmpR/PhoB-type" evidence="2">
    <location>
        <begin position="132"/>
        <end position="229"/>
    </location>
</feature>
<dbReference type="GO" id="GO:0006355">
    <property type="term" value="P:regulation of DNA-templated transcription"/>
    <property type="evidence" value="ECO:0007669"/>
    <property type="project" value="InterPro"/>
</dbReference>
<protein>
    <submittedName>
        <fullName evidence="5">Sensory transduction protein regX3</fullName>
    </submittedName>
</protein>
<feature type="region of interest" description="Disordered" evidence="3">
    <location>
        <begin position="70"/>
        <end position="117"/>
    </location>
</feature>
<organism evidence="5 6">
    <name type="scientific">Occultella aeris</name>
    <dbReference type="NCBI Taxonomy" id="2761496"/>
    <lineage>
        <taxon>Bacteria</taxon>
        <taxon>Bacillati</taxon>
        <taxon>Actinomycetota</taxon>
        <taxon>Actinomycetes</taxon>
        <taxon>Micrococcales</taxon>
        <taxon>Ruaniaceae</taxon>
        <taxon>Occultella</taxon>
    </lineage>
</organism>
<evidence type="ECO:0000313" key="5">
    <source>
        <dbReference type="EMBL" id="VZO36593.1"/>
    </source>
</evidence>
<dbReference type="Pfam" id="PF00486">
    <property type="entry name" value="Trans_reg_C"/>
    <property type="match status" value="1"/>
</dbReference>
<name>A0A7M4DI29_9MICO</name>
<evidence type="ECO:0000256" key="1">
    <source>
        <dbReference type="ARBA" id="ARBA00023125"/>
    </source>
</evidence>
<feature type="domain" description="OmpR/PhoB-type" evidence="4">
    <location>
        <begin position="132"/>
        <end position="229"/>
    </location>
</feature>
<feature type="compositionally biased region" description="Basic and acidic residues" evidence="3">
    <location>
        <begin position="92"/>
        <end position="117"/>
    </location>
</feature>
<dbReference type="Gene3D" id="1.10.10.10">
    <property type="entry name" value="Winged helix-like DNA-binding domain superfamily/Winged helix DNA-binding domain"/>
    <property type="match status" value="1"/>
</dbReference>
<sequence length="231" mass="24783">MSIGDLETERNYVLCIGVPLEVCSEVARLVGPHAVVVAAADTHAARELLAHDRYDAADGMSDLVRARSSRATSDHGVGSHAVGDWAAAGPPGRRDVADRSDADAGRADAVRRHEAADRAGTAGRADVVGRAARIFTRGPLQVNLATREVTIRGRRVHLSIREFDLLAALASETDRVWSFAELTANVWRTGYLGDSDVVVSTVKRLRRRLLAAEGLEVASVRGIGYRLKIAS</sequence>
<dbReference type="Proteomes" id="UP000419743">
    <property type="component" value="Unassembled WGS sequence"/>
</dbReference>
<dbReference type="InterPro" id="IPR036388">
    <property type="entry name" value="WH-like_DNA-bd_sf"/>
</dbReference>
<proteinExistence type="predicted"/>
<dbReference type="EMBL" id="CACRYJ010000025">
    <property type="protein sequence ID" value="VZO36593.1"/>
    <property type="molecule type" value="Genomic_DNA"/>
</dbReference>
<dbReference type="PROSITE" id="PS51755">
    <property type="entry name" value="OMPR_PHOB"/>
    <property type="match status" value="1"/>
</dbReference>
<dbReference type="GO" id="GO:0003677">
    <property type="term" value="F:DNA binding"/>
    <property type="evidence" value="ECO:0007669"/>
    <property type="project" value="UniProtKB-UniRule"/>
</dbReference>
<evidence type="ECO:0000256" key="3">
    <source>
        <dbReference type="SAM" id="MobiDB-lite"/>
    </source>
</evidence>
<evidence type="ECO:0000256" key="2">
    <source>
        <dbReference type="PROSITE-ProRule" id="PRU01091"/>
    </source>
</evidence>
<comment type="caution">
    <text evidence="5">The sequence shown here is derived from an EMBL/GenBank/DDBJ whole genome shotgun (WGS) entry which is preliminary data.</text>
</comment>
<gene>
    <name evidence="5" type="primary">regX3_2</name>
    <name evidence="5" type="ORF">HALOF300_01780</name>
</gene>
<dbReference type="SUPFAM" id="SSF46894">
    <property type="entry name" value="C-terminal effector domain of the bipartite response regulators"/>
    <property type="match status" value="1"/>
</dbReference>
<dbReference type="GO" id="GO:0000160">
    <property type="term" value="P:phosphorelay signal transduction system"/>
    <property type="evidence" value="ECO:0007669"/>
    <property type="project" value="InterPro"/>
</dbReference>
<evidence type="ECO:0000313" key="6">
    <source>
        <dbReference type="Proteomes" id="UP000419743"/>
    </source>
</evidence>